<dbReference type="STRING" id="1122236.GCA_000378225_00527"/>
<comment type="caution">
    <text evidence="3">The sequence shown here is derived from an EMBL/GenBank/DDBJ whole genome shotgun (WGS) entry which is preliminary data.</text>
</comment>
<dbReference type="GO" id="GO:0003677">
    <property type="term" value="F:DNA binding"/>
    <property type="evidence" value="ECO:0007669"/>
    <property type="project" value="InterPro"/>
</dbReference>
<evidence type="ECO:0000259" key="2">
    <source>
        <dbReference type="Pfam" id="PF01272"/>
    </source>
</evidence>
<evidence type="ECO:0000313" key="4">
    <source>
        <dbReference type="Proteomes" id="UP000321374"/>
    </source>
</evidence>
<dbReference type="PANTHER" id="PTHR30437">
    <property type="entry name" value="TRANSCRIPTION ELONGATION FACTOR GREA"/>
    <property type="match status" value="1"/>
</dbReference>
<dbReference type="OrthoDB" id="8537952at2"/>
<dbReference type="SUPFAM" id="SSF54534">
    <property type="entry name" value="FKBP-like"/>
    <property type="match status" value="1"/>
</dbReference>
<feature type="region of interest" description="Disordered" evidence="1">
    <location>
        <begin position="1"/>
        <end position="27"/>
    </location>
</feature>
<dbReference type="Proteomes" id="UP000321374">
    <property type="component" value="Unassembled WGS sequence"/>
</dbReference>
<organism evidence="3 4">
    <name type="scientific">Methylophilus methylotrophus</name>
    <name type="common">Bacterium W3A1</name>
    <dbReference type="NCBI Taxonomy" id="17"/>
    <lineage>
        <taxon>Bacteria</taxon>
        <taxon>Pseudomonadati</taxon>
        <taxon>Pseudomonadota</taxon>
        <taxon>Betaproteobacteria</taxon>
        <taxon>Nitrosomonadales</taxon>
        <taxon>Methylophilaceae</taxon>
        <taxon>Methylophilus</taxon>
    </lineage>
</organism>
<name>A0A5C7WM78_METME</name>
<keyword evidence="3" id="KW-0251">Elongation factor</keyword>
<dbReference type="InterPro" id="IPR001437">
    <property type="entry name" value="Tscrpt_elong_fac_GreA/B_C"/>
</dbReference>
<feature type="domain" description="Transcription elongation factor GreA/GreB C-terminal" evidence="2">
    <location>
        <begin position="91"/>
        <end position="165"/>
    </location>
</feature>
<evidence type="ECO:0000256" key="1">
    <source>
        <dbReference type="SAM" id="MobiDB-lite"/>
    </source>
</evidence>
<dbReference type="RefSeq" id="WP_018985503.1">
    <property type="nucleotide sequence ID" value="NZ_CP033953.1"/>
</dbReference>
<gene>
    <name evidence="3" type="ORF">E6Q51_02725</name>
</gene>
<dbReference type="AlphaFoldDB" id="A0A5C7WM78"/>
<dbReference type="GO" id="GO:0032784">
    <property type="term" value="P:regulation of DNA-templated transcription elongation"/>
    <property type="evidence" value="ECO:0007669"/>
    <property type="project" value="InterPro"/>
</dbReference>
<dbReference type="GO" id="GO:0003746">
    <property type="term" value="F:translation elongation factor activity"/>
    <property type="evidence" value="ECO:0007669"/>
    <property type="project" value="UniProtKB-KW"/>
</dbReference>
<dbReference type="PROSITE" id="PS00830">
    <property type="entry name" value="GREAB_2"/>
    <property type="match status" value="1"/>
</dbReference>
<dbReference type="Pfam" id="PF01272">
    <property type="entry name" value="GreA_GreB"/>
    <property type="match status" value="1"/>
</dbReference>
<accession>A0A5C7WM78</accession>
<dbReference type="PIRSF" id="PIRSF006092">
    <property type="entry name" value="GreA_GreB"/>
    <property type="match status" value="1"/>
</dbReference>
<dbReference type="PANTHER" id="PTHR30437:SF6">
    <property type="entry name" value="TRANSCRIPTION ELONGATION FACTOR GREB"/>
    <property type="match status" value="1"/>
</dbReference>
<sequence length="165" mass="18524">MSRGFVKEDDLELAGTDLPERPISPHANYVTPDGLQQLQQSVKTLETQRHEFTARKEDPNAQQKLAEIDRDLRYLIARLESAQLVDPSQQPRHTVLFGATVTVEDEEGEQQSFKIVGEDEADIAQHKVSYVSPLAKALLGRKVGDSTLWQRPAGAMQLDILTIEY</sequence>
<protein>
    <submittedName>
        <fullName evidence="3">Transcription elongation factor GreAB</fullName>
    </submittedName>
</protein>
<keyword evidence="3" id="KW-0648">Protein biosynthesis</keyword>
<dbReference type="GO" id="GO:0070063">
    <property type="term" value="F:RNA polymerase binding"/>
    <property type="evidence" value="ECO:0007669"/>
    <property type="project" value="InterPro"/>
</dbReference>
<dbReference type="GO" id="GO:0006354">
    <property type="term" value="P:DNA-templated transcription elongation"/>
    <property type="evidence" value="ECO:0007669"/>
    <property type="project" value="TreeGrafter"/>
</dbReference>
<dbReference type="InterPro" id="IPR023459">
    <property type="entry name" value="Tscrpt_elong_fac_GreA/B_fam"/>
</dbReference>
<dbReference type="EMBL" id="SSGG01000047">
    <property type="protein sequence ID" value="TXI37688.1"/>
    <property type="molecule type" value="Genomic_DNA"/>
</dbReference>
<dbReference type="InterPro" id="IPR036953">
    <property type="entry name" value="GreA/GreB_C_sf"/>
</dbReference>
<reference evidence="3 4" key="1">
    <citation type="submission" date="2018-09" db="EMBL/GenBank/DDBJ databases">
        <title>Metagenome Assembled Genomes from an Advanced Water Purification Facility.</title>
        <authorList>
            <person name="Stamps B.W."/>
            <person name="Spear J.R."/>
        </authorList>
    </citation>
    <scope>NUCLEOTIDE SEQUENCE [LARGE SCALE GENOMIC DNA]</scope>
    <source>
        <strain evidence="3">Bin_42_2</strain>
    </source>
</reference>
<dbReference type="InterPro" id="IPR018151">
    <property type="entry name" value="TF_GreA/GreB_CS"/>
</dbReference>
<dbReference type="Gene3D" id="3.10.50.30">
    <property type="entry name" value="Transcription elongation factor, GreA/GreB, C-terminal domain"/>
    <property type="match status" value="1"/>
</dbReference>
<dbReference type="FunFam" id="3.10.50.30:FF:000001">
    <property type="entry name" value="Transcription elongation factor GreA"/>
    <property type="match status" value="1"/>
</dbReference>
<evidence type="ECO:0000313" key="3">
    <source>
        <dbReference type="EMBL" id="TXI37688.1"/>
    </source>
</evidence>
<proteinExistence type="predicted"/>